<dbReference type="Proteomes" id="UP001610335">
    <property type="component" value="Unassembled WGS sequence"/>
</dbReference>
<reference evidence="2 3" key="1">
    <citation type="submission" date="2024-07" db="EMBL/GenBank/DDBJ databases">
        <title>Section-level genome sequencing and comparative genomics of Aspergillus sections Usti and Cavernicolus.</title>
        <authorList>
            <consortium name="Lawrence Berkeley National Laboratory"/>
            <person name="Nybo J.L."/>
            <person name="Vesth T.C."/>
            <person name="Theobald S."/>
            <person name="Frisvad J.C."/>
            <person name="Larsen T.O."/>
            <person name="Kjaerboelling I."/>
            <person name="Rothschild-Mancinelli K."/>
            <person name="Lyhne E.K."/>
            <person name="Kogle M.E."/>
            <person name="Barry K."/>
            <person name="Clum A."/>
            <person name="Na H."/>
            <person name="Ledsgaard L."/>
            <person name="Lin J."/>
            <person name="Lipzen A."/>
            <person name="Kuo A."/>
            <person name="Riley R."/>
            <person name="Mondo S."/>
            <person name="LaButti K."/>
            <person name="Haridas S."/>
            <person name="Pangalinan J."/>
            <person name="Salamov A.A."/>
            <person name="Simmons B.A."/>
            <person name="Magnuson J.K."/>
            <person name="Chen J."/>
            <person name="Drula E."/>
            <person name="Henrissat B."/>
            <person name="Wiebenga A."/>
            <person name="Lubbers R.J."/>
            <person name="Gomes A.C."/>
            <person name="Makela M.R."/>
            <person name="Stajich J."/>
            <person name="Grigoriev I.V."/>
            <person name="Mortensen U.H."/>
            <person name="De vries R.P."/>
            <person name="Baker S.E."/>
            <person name="Andersen M.R."/>
        </authorList>
    </citation>
    <scope>NUCLEOTIDE SEQUENCE [LARGE SCALE GENOMIC DNA]</scope>
    <source>
        <strain evidence="2 3">CBS 600.67</strain>
    </source>
</reference>
<proteinExistence type="predicted"/>
<organism evidence="2 3">
    <name type="scientific">Aspergillus cavernicola</name>
    <dbReference type="NCBI Taxonomy" id="176166"/>
    <lineage>
        <taxon>Eukaryota</taxon>
        <taxon>Fungi</taxon>
        <taxon>Dikarya</taxon>
        <taxon>Ascomycota</taxon>
        <taxon>Pezizomycotina</taxon>
        <taxon>Eurotiomycetes</taxon>
        <taxon>Eurotiomycetidae</taxon>
        <taxon>Eurotiales</taxon>
        <taxon>Aspergillaceae</taxon>
        <taxon>Aspergillus</taxon>
        <taxon>Aspergillus subgen. Nidulantes</taxon>
    </lineage>
</organism>
<dbReference type="EMBL" id="JBFXLS010000122">
    <property type="protein sequence ID" value="KAL2814672.1"/>
    <property type="molecule type" value="Genomic_DNA"/>
</dbReference>
<feature type="region of interest" description="Disordered" evidence="1">
    <location>
        <begin position="1"/>
        <end position="68"/>
    </location>
</feature>
<evidence type="ECO:0000313" key="3">
    <source>
        <dbReference type="Proteomes" id="UP001610335"/>
    </source>
</evidence>
<sequence length="133" mass="14830">MVARSRPVGHGNERSQSDDGSSDVSEIFSDNESESDSNTDPELDSEDSDSDSDGPDDKSFNDEGQLPPEYYLAQAESLDVVALVAQEKDLDLAGRLKKNMYIEDVAEFARVLLTTTEMMFDCGWQCIQMHFFC</sequence>
<gene>
    <name evidence="2" type="ORF">BDW59DRAFT_167079</name>
</gene>
<protein>
    <submittedName>
        <fullName evidence="2">Uncharacterized protein</fullName>
    </submittedName>
</protein>
<accession>A0ABR4HGR4</accession>
<comment type="caution">
    <text evidence="2">The sequence shown here is derived from an EMBL/GenBank/DDBJ whole genome shotgun (WGS) entry which is preliminary data.</text>
</comment>
<name>A0ABR4HGR4_9EURO</name>
<evidence type="ECO:0000313" key="2">
    <source>
        <dbReference type="EMBL" id="KAL2814672.1"/>
    </source>
</evidence>
<feature type="compositionally biased region" description="Acidic residues" evidence="1">
    <location>
        <begin position="29"/>
        <end position="54"/>
    </location>
</feature>
<evidence type="ECO:0000256" key="1">
    <source>
        <dbReference type="SAM" id="MobiDB-lite"/>
    </source>
</evidence>
<keyword evidence="3" id="KW-1185">Reference proteome</keyword>